<dbReference type="GeneID" id="14888665"/>
<dbReference type="KEGG" id="eiv:EIN_453180"/>
<proteinExistence type="predicted"/>
<dbReference type="AlphaFoldDB" id="L7FMU4"/>
<dbReference type="OrthoDB" id="31291at2759"/>
<dbReference type="VEuPathDB" id="AmoebaDB:EIN_453180"/>
<evidence type="ECO:0000256" key="1">
    <source>
        <dbReference type="SAM" id="MobiDB-lite"/>
    </source>
</evidence>
<accession>L7FMU4</accession>
<reference evidence="2 3" key="1">
    <citation type="submission" date="2012-10" db="EMBL/GenBank/DDBJ databases">
        <authorList>
            <person name="Zafar N."/>
            <person name="Inman J."/>
            <person name="Hall N."/>
            <person name="Lorenzi H."/>
            <person name="Caler E."/>
        </authorList>
    </citation>
    <scope>NUCLEOTIDE SEQUENCE [LARGE SCALE GENOMIC DNA]</scope>
    <source>
        <strain evidence="2 3">IP1</strain>
    </source>
</reference>
<evidence type="ECO:0000313" key="2">
    <source>
        <dbReference type="EMBL" id="ELP89688.1"/>
    </source>
</evidence>
<organism evidence="2 3">
    <name type="scientific">Entamoeba invadens IP1</name>
    <dbReference type="NCBI Taxonomy" id="370355"/>
    <lineage>
        <taxon>Eukaryota</taxon>
        <taxon>Amoebozoa</taxon>
        <taxon>Evosea</taxon>
        <taxon>Archamoebae</taxon>
        <taxon>Mastigamoebida</taxon>
        <taxon>Entamoebidae</taxon>
        <taxon>Entamoeba</taxon>
    </lineage>
</organism>
<feature type="region of interest" description="Disordered" evidence="1">
    <location>
        <begin position="841"/>
        <end position="885"/>
    </location>
</feature>
<protein>
    <submittedName>
        <fullName evidence="2">Uncharacterized protein</fullName>
    </submittedName>
</protein>
<feature type="compositionally biased region" description="Basic and acidic residues" evidence="1">
    <location>
        <begin position="705"/>
        <end position="718"/>
    </location>
</feature>
<keyword evidence="3" id="KW-1185">Reference proteome</keyword>
<feature type="compositionally biased region" description="Basic residues" evidence="1">
    <location>
        <begin position="874"/>
        <end position="885"/>
    </location>
</feature>
<name>L7FMU4_ENTIV</name>
<gene>
    <name evidence="2" type="ORF">EIN_453180</name>
</gene>
<feature type="compositionally biased region" description="Polar residues" evidence="1">
    <location>
        <begin position="847"/>
        <end position="868"/>
    </location>
</feature>
<dbReference type="RefSeq" id="XP_004256459.1">
    <property type="nucleotide sequence ID" value="XM_004256411.1"/>
</dbReference>
<dbReference type="OMA" id="CTHINCT"/>
<dbReference type="EMBL" id="KB206589">
    <property type="protein sequence ID" value="ELP89688.1"/>
    <property type="molecule type" value="Genomic_DNA"/>
</dbReference>
<feature type="region of interest" description="Disordered" evidence="1">
    <location>
        <begin position="694"/>
        <end position="718"/>
    </location>
</feature>
<dbReference type="Proteomes" id="UP000014680">
    <property type="component" value="Unassembled WGS sequence"/>
</dbReference>
<sequence length="1183" mass="136937">MEETFDVLSDVFSHLDETNELSLSDLLRVQKEVSRISEPIDYTVFFDSIIFSSLSQKEAFLTQKSDCCNCALFDDYYICKCDPRVTLYFCPACNSHLDPSTHTPLQDSITSLRCQGKMNHLKGTVPLYAICNCGNTCTDLKCTHINCTKDRNSCTEHKKYTDYMKRCSNKDIENGLEKLALVLLDYLDDRKEVEAVCLLKYLIDLFNSFQLAYNFEFILSSKRFVDEGCQKFYDFFNSGQNLVSKLCDFAANYNSLNQTITKLLITLLAQIKNKKSFDIESGESNFFYFAKAVHNKSFPVLQSDQLINTFTFCLFGNTVFMTHHKQNSLCLTAVFSLLVEKNTKLKLLNEQSKVGASDNPFENKDFVYKKTSQNVPQKESNKNTLKSNYASFFVSLTATKALFINRFSHDDYLEMFRCILESDSTQNALFFSVASFTGKLMFSSKKTPDLYTSMQMKLFEIPLICLNAIFINATHTDAKSLRKIVPPLLQRISAEFTNMETSATHAEICRTTTGDFRYAPLISRVLGFIERVCWAKTEMDLATLRSGKKRKIAKEDFTTEFVTSNNSKPLKNIEEFFVVQRLFLENLNYELPDFAVFGDEKLAIANVAFLLNSYDPGLGRRVDLFIKQIAFAKMKSDEWEKQRKEIVTYEHTLERVKNEKVKENKLGVIYGQKSNEKHRESVVKDEERIAKLLEESQRDEEESSNDLKEDEREDKEMKSELLCAKKNETRIDELTLRKAQRSLRREDRERRRRARNRVIWEILIRQRKQGLCWYYDALFVLEENNLEENFVNPDDKYITAYFLMYLDIRFVKYIIKNQYDVLRLHKVGRLEVNEPPTWLSQMPFVSPESNNTQKTQITSEIPSSSSEKGLSKDLRRKPLKSKTKKGKAETTFLPVANFGDTTAERVKESFKEVTKKEEKPLEYVSVDDDGNVCFLENGPQISVERCMWLYPVSFCKAMYFNPMVPDFLGERYRELWLDYFVLLCGQNNDSSLVVFSSPITKLNGLVPGNLFLFNSMDFARLENLLQMKSKQLEIQKETNELVFMEKQEEFGVIIRMCWISSFLGKLGKKLCEKEVMKKKTENDAKLKVLLIGVIAQLKKEVGLEDSKKEKEKFRSEIVERKKQAIELLHTVLTQVNTVLLEGDKRTNIINTKNKTKALLFLESAVTVLSSYSTSNGFYNKTKV</sequence>
<evidence type="ECO:0000313" key="3">
    <source>
        <dbReference type="Proteomes" id="UP000014680"/>
    </source>
</evidence>